<comment type="caution">
    <text evidence="1">The sequence shown here is derived from an EMBL/GenBank/DDBJ whole genome shotgun (WGS) entry which is preliminary data.</text>
</comment>
<protein>
    <recommendedName>
        <fullName evidence="3">Alpha/beta hydrolase</fullName>
    </recommendedName>
</protein>
<name>A0ABU8U210_9ACTN</name>
<organism evidence="1 2">
    <name type="scientific">Streptomyces caledonius</name>
    <dbReference type="NCBI Taxonomy" id="3134107"/>
    <lineage>
        <taxon>Bacteria</taxon>
        <taxon>Bacillati</taxon>
        <taxon>Actinomycetota</taxon>
        <taxon>Actinomycetes</taxon>
        <taxon>Kitasatosporales</taxon>
        <taxon>Streptomycetaceae</taxon>
        <taxon>Streptomyces</taxon>
    </lineage>
</organism>
<sequence length="42" mass="4448">MSPSEPSIVFAHGLWAEGSRRIARDGLSDAVPDLIRTDAGPV</sequence>
<dbReference type="Proteomes" id="UP001382904">
    <property type="component" value="Unassembled WGS sequence"/>
</dbReference>
<evidence type="ECO:0000313" key="2">
    <source>
        <dbReference type="Proteomes" id="UP001382904"/>
    </source>
</evidence>
<dbReference type="EMBL" id="JBBKAM010000002">
    <property type="protein sequence ID" value="MEJ8641920.1"/>
    <property type="molecule type" value="Genomic_DNA"/>
</dbReference>
<evidence type="ECO:0008006" key="3">
    <source>
        <dbReference type="Google" id="ProtNLM"/>
    </source>
</evidence>
<keyword evidence="2" id="KW-1185">Reference proteome</keyword>
<evidence type="ECO:0000313" key="1">
    <source>
        <dbReference type="EMBL" id="MEJ8641920.1"/>
    </source>
</evidence>
<reference evidence="1 2" key="1">
    <citation type="submission" date="2024-03" db="EMBL/GenBank/DDBJ databases">
        <title>Novel Streptomyces species of biotechnological and ecological value are a feature of Machair soil.</title>
        <authorList>
            <person name="Prole J.R."/>
            <person name="Goodfellow M."/>
            <person name="Allenby N."/>
            <person name="Ward A.C."/>
        </authorList>
    </citation>
    <scope>NUCLEOTIDE SEQUENCE [LARGE SCALE GENOMIC DNA]</scope>
    <source>
        <strain evidence="1 2">MS1.HAVA.3</strain>
    </source>
</reference>
<accession>A0ABU8U210</accession>
<proteinExistence type="predicted"/>
<gene>
    <name evidence="1" type="ORF">WKI68_11480</name>
</gene>